<name>L0JEV3_NATP1</name>
<proteinExistence type="predicted"/>
<keyword evidence="1" id="KW-1133">Transmembrane helix</keyword>
<accession>L0JEV3</accession>
<organism evidence="2 3">
    <name type="scientific">Natrinema pellirubrum (strain DSM 15624 / CIP 106293 / JCM 10476 / NCIMB 786 / 157)</name>
    <dbReference type="NCBI Taxonomy" id="797303"/>
    <lineage>
        <taxon>Archaea</taxon>
        <taxon>Methanobacteriati</taxon>
        <taxon>Methanobacteriota</taxon>
        <taxon>Stenosarchaea group</taxon>
        <taxon>Halobacteria</taxon>
        <taxon>Halobacteriales</taxon>
        <taxon>Natrialbaceae</taxon>
        <taxon>Natrinema</taxon>
    </lineage>
</organism>
<dbReference type="AlphaFoldDB" id="L0JEV3"/>
<feature type="transmembrane region" description="Helical" evidence="1">
    <location>
        <begin position="36"/>
        <end position="53"/>
    </location>
</feature>
<dbReference type="HOGENOM" id="CLU_3021068_0_0_2"/>
<keyword evidence="1" id="KW-0812">Transmembrane</keyword>
<gene>
    <name evidence="2" type="ordered locus">Natpe_0133</name>
</gene>
<dbReference type="Proteomes" id="UP000010843">
    <property type="component" value="Chromosome"/>
</dbReference>
<evidence type="ECO:0000256" key="1">
    <source>
        <dbReference type="SAM" id="Phobius"/>
    </source>
</evidence>
<dbReference type="EMBL" id="CP003372">
    <property type="protein sequence ID" value="AGB30075.1"/>
    <property type="molecule type" value="Genomic_DNA"/>
</dbReference>
<dbReference type="KEGG" id="npe:Natpe_0133"/>
<feature type="transmembrane region" description="Helical" evidence="1">
    <location>
        <begin position="12"/>
        <end position="30"/>
    </location>
</feature>
<evidence type="ECO:0000313" key="3">
    <source>
        <dbReference type="Proteomes" id="UP000010843"/>
    </source>
</evidence>
<sequence>MTYTILDIGERAEAATLLGGVLLSIAAAYYTGATGNWLPLLFVCVGTGLLVVLNE</sequence>
<dbReference type="RefSeq" id="WP_015298649.1">
    <property type="nucleotide sequence ID" value="NC_019962.1"/>
</dbReference>
<protein>
    <submittedName>
        <fullName evidence="2">Uncharacterized protein</fullName>
    </submittedName>
</protein>
<reference evidence="3" key="1">
    <citation type="submission" date="2012-02" db="EMBL/GenBank/DDBJ databases">
        <title>Complete sequence of chromosome of Natrinema pellirubrum DSM 15624.</title>
        <authorList>
            <person name="Lucas S."/>
            <person name="Han J."/>
            <person name="Lapidus A."/>
            <person name="Cheng J.-F."/>
            <person name="Goodwin L."/>
            <person name="Pitluck S."/>
            <person name="Peters L."/>
            <person name="Teshima H."/>
            <person name="Detter J.C."/>
            <person name="Han C."/>
            <person name="Tapia R."/>
            <person name="Land M."/>
            <person name="Hauser L."/>
            <person name="Kyrpides N."/>
            <person name="Ivanova N."/>
            <person name="Pagani I."/>
            <person name="Sproer C."/>
            <person name="Anderson I."/>
            <person name="Woyke T."/>
        </authorList>
    </citation>
    <scope>NUCLEOTIDE SEQUENCE [LARGE SCALE GENOMIC DNA]</scope>
    <source>
        <strain evidence="3">DSM 15624 / JCM 10476 / NCIMB 786</strain>
    </source>
</reference>
<keyword evidence="1" id="KW-0472">Membrane</keyword>
<dbReference type="GeneID" id="43321490"/>
<evidence type="ECO:0000313" key="2">
    <source>
        <dbReference type="EMBL" id="AGB30075.1"/>
    </source>
</evidence>